<name>K0T211_THAOC</name>
<protein>
    <submittedName>
        <fullName evidence="1">Uncharacterized protein</fullName>
    </submittedName>
</protein>
<sequence length="156" mass="17585">MSKRQQVRRGINITTIIAGETLASDLLKNNAWKYLAIRLFELASRKGQYKVDPNVPTSREDLDKADMCLKMLIQRNTIHLRMKVGGRQQQDRQCLDFARNNLPLIAALLILQTHLKRKISCIKENECLLSLDKNAFPLTVEGEADTSLPGPAVADT</sequence>
<accession>K0T211</accession>
<dbReference type="Proteomes" id="UP000266841">
    <property type="component" value="Unassembled WGS sequence"/>
</dbReference>
<evidence type="ECO:0000313" key="2">
    <source>
        <dbReference type="Proteomes" id="UP000266841"/>
    </source>
</evidence>
<dbReference type="AlphaFoldDB" id="K0T211"/>
<evidence type="ECO:0000313" key="1">
    <source>
        <dbReference type="EMBL" id="EJK72658.1"/>
    </source>
</evidence>
<proteinExistence type="predicted"/>
<comment type="caution">
    <text evidence="1">The sequence shown here is derived from an EMBL/GenBank/DDBJ whole genome shotgun (WGS) entry which is preliminary data.</text>
</comment>
<dbReference type="EMBL" id="AGNL01005509">
    <property type="protein sequence ID" value="EJK72658.1"/>
    <property type="molecule type" value="Genomic_DNA"/>
</dbReference>
<gene>
    <name evidence="1" type="ORF">THAOC_05788</name>
</gene>
<organism evidence="1 2">
    <name type="scientific">Thalassiosira oceanica</name>
    <name type="common">Marine diatom</name>
    <dbReference type="NCBI Taxonomy" id="159749"/>
    <lineage>
        <taxon>Eukaryota</taxon>
        <taxon>Sar</taxon>
        <taxon>Stramenopiles</taxon>
        <taxon>Ochrophyta</taxon>
        <taxon>Bacillariophyta</taxon>
        <taxon>Coscinodiscophyceae</taxon>
        <taxon>Thalassiosirophycidae</taxon>
        <taxon>Thalassiosirales</taxon>
        <taxon>Thalassiosiraceae</taxon>
        <taxon>Thalassiosira</taxon>
    </lineage>
</organism>
<reference evidence="1 2" key="1">
    <citation type="journal article" date="2012" name="Genome Biol.">
        <title>Genome and low-iron response of an oceanic diatom adapted to chronic iron limitation.</title>
        <authorList>
            <person name="Lommer M."/>
            <person name="Specht M."/>
            <person name="Roy A.S."/>
            <person name="Kraemer L."/>
            <person name="Andreson R."/>
            <person name="Gutowska M.A."/>
            <person name="Wolf J."/>
            <person name="Bergner S.V."/>
            <person name="Schilhabel M.B."/>
            <person name="Klostermeier U.C."/>
            <person name="Beiko R.G."/>
            <person name="Rosenstiel P."/>
            <person name="Hippler M."/>
            <person name="Laroche J."/>
        </authorList>
    </citation>
    <scope>NUCLEOTIDE SEQUENCE [LARGE SCALE GENOMIC DNA]</scope>
    <source>
        <strain evidence="1 2">CCMP1005</strain>
    </source>
</reference>
<keyword evidence="2" id="KW-1185">Reference proteome</keyword>